<evidence type="ECO:0000256" key="4">
    <source>
        <dbReference type="ARBA" id="ARBA00022989"/>
    </source>
</evidence>
<comment type="caution">
    <text evidence="8">The sequence shown here is derived from an EMBL/GenBank/DDBJ whole genome shotgun (WGS) entry which is preliminary data.</text>
</comment>
<dbReference type="PANTHER" id="PTHR32322">
    <property type="entry name" value="INNER MEMBRANE TRANSPORTER"/>
    <property type="match status" value="1"/>
</dbReference>
<dbReference type="InterPro" id="IPR000620">
    <property type="entry name" value="EamA_dom"/>
</dbReference>
<proteinExistence type="inferred from homology"/>
<gene>
    <name evidence="8" type="ORF">DPV98_07455</name>
</gene>
<organism evidence="8 9">
    <name type="scientific">Haemophilus parahaemolyticus</name>
    <dbReference type="NCBI Taxonomy" id="735"/>
    <lineage>
        <taxon>Bacteria</taxon>
        <taxon>Pseudomonadati</taxon>
        <taxon>Pseudomonadota</taxon>
        <taxon>Gammaproteobacteria</taxon>
        <taxon>Pasteurellales</taxon>
        <taxon>Pasteurellaceae</taxon>
        <taxon>Haemophilus</taxon>
    </lineage>
</organism>
<dbReference type="Proteomes" id="UP000253999">
    <property type="component" value="Unassembled WGS sequence"/>
</dbReference>
<feature type="domain" description="EamA" evidence="7">
    <location>
        <begin position="158"/>
        <end position="294"/>
    </location>
</feature>
<dbReference type="PANTHER" id="PTHR32322:SF2">
    <property type="entry name" value="EAMA DOMAIN-CONTAINING PROTEIN"/>
    <property type="match status" value="1"/>
</dbReference>
<dbReference type="AlphaFoldDB" id="A0A369ZDF4"/>
<dbReference type="InterPro" id="IPR050638">
    <property type="entry name" value="AA-Vitamin_Transporters"/>
</dbReference>
<feature type="transmembrane region" description="Helical" evidence="6">
    <location>
        <begin position="99"/>
        <end position="119"/>
    </location>
</feature>
<evidence type="ECO:0000256" key="6">
    <source>
        <dbReference type="SAM" id="Phobius"/>
    </source>
</evidence>
<dbReference type="STRING" id="735.B0185_05350"/>
<protein>
    <submittedName>
        <fullName evidence="8">EamA family transporter</fullName>
    </submittedName>
</protein>
<feature type="transmembrane region" description="Helical" evidence="6">
    <location>
        <begin position="126"/>
        <end position="144"/>
    </location>
</feature>
<keyword evidence="4 6" id="KW-1133">Transmembrane helix</keyword>
<comment type="similarity">
    <text evidence="2">Belongs to the EamA transporter family.</text>
</comment>
<feature type="transmembrane region" description="Helical" evidence="6">
    <location>
        <begin position="7"/>
        <end position="27"/>
    </location>
</feature>
<keyword evidence="3 6" id="KW-0812">Transmembrane</keyword>
<evidence type="ECO:0000313" key="8">
    <source>
        <dbReference type="EMBL" id="RDF02672.1"/>
    </source>
</evidence>
<evidence type="ECO:0000259" key="7">
    <source>
        <dbReference type="Pfam" id="PF00892"/>
    </source>
</evidence>
<name>A0A369ZDF4_HAEPH</name>
<feature type="transmembrane region" description="Helical" evidence="6">
    <location>
        <begin position="187"/>
        <end position="204"/>
    </location>
</feature>
<comment type="subcellular location">
    <subcellularLocation>
        <location evidence="1">Membrane</location>
        <topology evidence="1">Multi-pass membrane protein</topology>
    </subcellularLocation>
</comment>
<dbReference type="EMBL" id="QEQD01000007">
    <property type="protein sequence ID" value="RDF02672.1"/>
    <property type="molecule type" value="Genomic_DNA"/>
</dbReference>
<feature type="domain" description="EamA" evidence="7">
    <location>
        <begin position="8"/>
        <end position="142"/>
    </location>
</feature>
<feature type="transmembrane region" description="Helical" evidence="6">
    <location>
        <begin position="247"/>
        <end position="268"/>
    </location>
</feature>
<dbReference type="SUPFAM" id="SSF103481">
    <property type="entry name" value="Multidrug resistance efflux transporter EmrE"/>
    <property type="match status" value="1"/>
</dbReference>
<evidence type="ECO:0000256" key="1">
    <source>
        <dbReference type="ARBA" id="ARBA00004141"/>
    </source>
</evidence>
<evidence type="ECO:0000256" key="3">
    <source>
        <dbReference type="ARBA" id="ARBA00022692"/>
    </source>
</evidence>
<dbReference type="InterPro" id="IPR037185">
    <property type="entry name" value="EmrE-like"/>
</dbReference>
<feature type="transmembrane region" description="Helical" evidence="6">
    <location>
        <begin position="280"/>
        <end position="303"/>
    </location>
</feature>
<dbReference type="Gene3D" id="1.10.3730.20">
    <property type="match status" value="1"/>
</dbReference>
<keyword evidence="5 6" id="KW-0472">Membrane</keyword>
<accession>A0A369ZDF4</accession>
<evidence type="ECO:0000256" key="5">
    <source>
        <dbReference type="ARBA" id="ARBA00023136"/>
    </source>
</evidence>
<feature type="transmembrane region" description="Helical" evidence="6">
    <location>
        <begin position="216"/>
        <end position="235"/>
    </location>
</feature>
<evidence type="ECO:0000256" key="2">
    <source>
        <dbReference type="ARBA" id="ARBA00007362"/>
    </source>
</evidence>
<sequence>MQKQQPLAGFLFALLAVLMWGTLPIALQPILKEMNAQTIVWFRFIVAMISVFFMLFFAKKLPKVTALNRKDLGLLLLGIAGLSGNFFLFNVALRYIPATASQVISPLSSFAMILCGAFLFKETIRLNQKLGFIVVIIGLILFFHNRLADFSQMNGYAFGILCGALASFIWIGYGLSQRILLERFNSVQILFMIYIGCSLVFTPLADFSQAVNLSPFAAICLVYCCLNTIIAYGSYAEALNRWDVSKVSIMMPLIPIATMIFSELAYAWKPESFAPPELSFLTVLGAFLVVFGALFSAVGHKLLHRPRGKK</sequence>
<feature type="transmembrane region" description="Helical" evidence="6">
    <location>
        <begin position="39"/>
        <end position="58"/>
    </location>
</feature>
<feature type="transmembrane region" description="Helical" evidence="6">
    <location>
        <begin position="156"/>
        <end position="175"/>
    </location>
</feature>
<reference evidence="8 9" key="1">
    <citation type="submission" date="2018-05" db="EMBL/GenBank/DDBJ databases">
        <title>Draft Genome Sequences for a Diverse set of 7 Haemophilus Species.</title>
        <authorList>
            <person name="Nichols M."/>
            <person name="Topaz N."/>
            <person name="Wang X."/>
            <person name="Wang X."/>
            <person name="Boxrud D."/>
        </authorList>
    </citation>
    <scope>NUCLEOTIDE SEQUENCE [LARGE SCALE GENOMIC DNA]</scope>
    <source>
        <strain evidence="8 9">C2010039593</strain>
    </source>
</reference>
<dbReference type="RefSeq" id="WP_111313259.1">
    <property type="nucleotide sequence ID" value="NZ_QEQD01000007.1"/>
</dbReference>
<dbReference type="GO" id="GO:0016020">
    <property type="term" value="C:membrane"/>
    <property type="evidence" value="ECO:0007669"/>
    <property type="project" value="UniProtKB-SubCell"/>
</dbReference>
<dbReference type="Pfam" id="PF00892">
    <property type="entry name" value="EamA"/>
    <property type="match status" value="2"/>
</dbReference>
<evidence type="ECO:0000313" key="9">
    <source>
        <dbReference type="Proteomes" id="UP000253999"/>
    </source>
</evidence>
<feature type="transmembrane region" description="Helical" evidence="6">
    <location>
        <begin position="72"/>
        <end position="93"/>
    </location>
</feature>